<dbReference type="EMBL" id="JBFXLU010000214">
    <property type="protein sequence ID" value="KAL2834760.1"/>
    <property type="molecule type" value="Genomic_DNA"/>
</dbReference>
<protein>
    <submittedName>
        <fullName evidence="1">Uncharacterized protein</fullName>
    </submittedName>
</protein>
<comment type="caution">
    <text evidence="1">The sequence shown here is derived from an EMBL/GenBank/DDBJ whole genome shotgun (WGS) entry which is preliminary data.</text>
</comment>
<keyword evidence="2" id="KW-1185">Reference proteome</keyword>
<evidence type="ECO:0000313" key="1">
    <source>
        <dbReference type="EMBL" id="KAL2834760.1"/>
    </source>
</evidence>
<gene>
    <name evidence="1" type="ORF">BJY01DRAFT_224020</name>
</gene>
<dbReference type="Proteomes" id="UP001610446">
    <property type="component" value="Unassembled WGS sequence"/>
</dbReference>
<organism evidence="1 2">
    <name type="scientific">Aspergillus pseudoustus</name>
    <dbReference type="NCBI Taxonomy" id="1810923"/>
    <lineage>
        <taxon>Eukaryota</taxon>
        <taxon>Fungi</taxon>
        <taxon>Dikarya</taxon>
        <taxon>Ascomycota</taxon>
        <taxon>Pezizomycotina</taxon>
        <taxon>Eurotiomycetes</taxon>
        <taxon>Eurotiomycetidae</taxon>
        <taxon>Eurotiales</taxon>
        <taxon>Aspergillaceae</taxon>
        <taxon>Aspergillus</taxon>
        <taxon>Aspergillus subgen. Nidulantes</taxon>
    </lineage>
</organism>
<reference evidence="1 2" key="1">
    <citation type="submission" date="2024-07" db="EMBL/GenBank/DDBJ databases">
        <title>Section-level genome sequencing and comparative genomics of Aspergillus sections Usti and Cavernicolus.</title>
        <authorList>
            <consortium name="Lawrence Berkeley National Laboratory"/>
            <person name="Nybo J.L."/>
            <person name="Vesth T.C."/>
            <person name="Theobald S."/>
            <person name="Frisvad J.C."/>
            <person name="Larsen T.O."/>
            <person name="Kjaerboelling I."/>
            <person name="Rothschild-Mancinelli K."/>
            <person name="Lyhne E.K."/>
            <person name="Kogle M.E."/>
            <person name="Barry K."/>
            <person name="Clum A."/>
            <person name="Na H."/>
            <person name="Ledsgaard L."/>
            <person name="Lin J."/>
            <person name="Lipzen A."/>
            <person name="Kuo A."/>
            <person name="Riley R."/>
            <person name="Mondo S."/>
            <person name="Labutti K."/>
            <person name="Haridas S."/>
            <person name="Pangalinan J."/>
            <person name="Salamov A.A."/>
            <person name="Simmons B.A."/>
            <person name="Magnuson J.K."/>
            <person name="Chen J."/>
            <person name="Drula E."/>
            <person name="Henrissat B."/>
            <person name="Wiebenga A."/>
            <person name="Lubbers R.J."/>
            <person name="Gomes A.C."/>
            <person name="Makela M.R."/>
            <person name="Stajich J."/>
            <person name="Grigoriev I.V."/>
            <person name="Mortensen U.H."/>
            <person name="De Vries R.P."/>
            <person name="Baker S.E."/>
            <person name="Andersen M.R."/>
        </authorList>
    </citation>
    <scope>NUCLEOTIDE SEQUENCE [LARGE SCALE GENOMIC DNA]</scope>
    <source>
        <strain evidence="1 2">CBS 123904</strain>
    </source>
</reference>
<evidence type="ECO:0000313" key="2">
    <source>
        <dbReference type="Proteomes" id="UP001610446"/>
    </source>
</evidence>
<name>A0ABR4J3Y7_9EURO</name>
<proteinExistence type="predicted"/>
<sequence>MSNRTKQKYPVSIPEVSEAEIKLLIEALQTDTQQSIFTQNAKTYDEHTHSTIKSLPPSLRAKLGVHLFPTPAFFSTAALCNVHKGLNKYLISHMIRMFKREVEGHLEILTGYSQGPLDPYIDDAVCTLRSLAGMWWAPSSSSDSNCPKNPVPYQTNKCEACMITRILMDPICVQYLRATVHSRVRTTCNYRAPKLRRVTEAIMKTYNEKRREKTIMFSTKLVLSLKRARKEAFRTKHRYLYGGQIDERNSLSQRRTPRPDNAARTDGQTLSSFTVDFCMIQETTSPEEAISPQEAQIPRVHSQPIHLVETSTNHNPVFTPSDAMFMSPEEATFLNDSENEEERQQQMLYEILDCYMGISSARTSIISPVSPDSSLNASASFKPYIISPLSPRQHSFPLCGVVGKGRNNEYDPTNGIFRLGPPRRVVDWGPILKRVKQGSPMDKLISQIGDLLDEQDGFYSRTASERADSYIAIIPEPEEIYNTGEDDEAVGEPSKSYRRDTMDTTWSFLLREC</sequence>
<accession>A0ABR4J3Y7</accession>